<dbReference type="AlphaFoldDB" id="A0A6S6UC57"/>
<sequence length="246" mass="28787">MNKTNINQSDDPATIDQLDWLFTSIEKITCKLSGFKDYQFDLKEKKDFIKYLKQSERENLDAFLSEDYNPLLKQSLTIELIESGVEFVEASQHYKKQREELKRKEFLEECQANNIPLDLVKNLPDVALIPSDCQSLHDWPDKRLPANGVSGRLENAGQFIQRLMNENIYDKSVYGELFMSDLRHINSSLYYALAKWQSRTKTHLLRTKREEIDDLLKAPEERTLTVQQASQLRNARWRRQALTASP</sequence>
<evidence type="ECO:0000313" key="1">
    <source>
        <dbReference type="EMBL" id="CAA6830886.1"/>
    </source>
</evidence>
<accession>A0A6S6UC57</accession>
<gene>
    <name evidence="1" type="ORF">HELGO_WM27440</name>
</gene>
<protein>
    <submittedName>
        <fullName evidence="1">Uncharacterized protein</fullName>
    </submittedName>
</protein>
<organism evidence="1">
    <name type="scientific">uncultured Thiotrichaceae bacterium</name>
    <dbReference type="NCBI Taxonomy" id="298394"/>
    <lineage>
        <taxon>Bacteria</taxon>
        <taxon>Pseudomonadati</taxon>
        <taxon>Pseudomonadota</taxon>
        <taxon>Gammaproteobacteria</taxon>
        <taxon>Thiotrichales</taxon>
        <taxon>Thiotrichaceae</taxon>
        <taxon>environmental samples</taxon>
    </lineage>
</organism>
<reference evidence="1" key="1">
    <citation type="submission" date="2020-01" db="EMBL/GenBank/DDBJ databases">
        <authorList>
            <person name="Meier V. D."/>
            <person name="Meier V D."/>
        </authorList>
    </citation>
    <scope>NUCLEOTIDE SEQUENCE</scope>
    <source>
        <strain evidence="1">HLG_WM_MAG_09</strain>
    </source>
</reference>
<name>A0A6S6UC57_9GAMM</name>
<proteinExistence type="predicted"/>
<dbReference type="EMBL" id="CACVAT010000644">
    <property type="protein sequence ID" value="CAA6830886.1"/>
    <property type="molecule type" value="Genomic_DNA"/>
</dbReference>